<reference evidence="3" key="1">
    <citation type="submission" date="2016-06" db="EMBL/GenBank/DDBJ databases">
        <title>Draft Genome sequence of the fungus Inonotus baumii.</title>
        <authorList>
            <person name="Zhu H."/>
            <person name="Lin W."/>
        </authorList>
    </citation>
    <scope>NUCLEOTIDE SEQUENCE</scope>
    <source>
        <strain evidence="3">821</strain>
    </source>
</reference>
<gene>
    <name evidence="3" type="ORF">A7U60_g7974</name>
</gene>
<evidence type="ECO:0000313" key="3">
    <source>
        <dbReference type="EMBL" id="OCB85017.1"/>
    </source>
</evidence>
<feature type="transmembrane region" description="Helical" evidence="2">
    <location>
        <begin position="251"/>
        <end position="268"/>
    </location>
</feature>
<keyword evidence="2" id="KW-0472">Membrane</keyword>
<dbReference type="PANTHER" id="PTHR37488">
    <property type="entry name" value="DUF1275 DOMAIN-CONTAINING PROTEIN"/>
    <property type="match status" value="1"/>
</dbReference>
<accession>A0A9Q5HS64</accession>
<proteinExistence type="predicted"/>
<dbReference type="EMBL" id="LNZH02000212">
    <property type="protein sequence ID" value="OCB85017.1"/>
    <property type="molecule type" value="Genomic_DNA"/>
</dbReference>
<keyword evidence="2" id="KW-1133">Transmembrane helix</keyword>
<evidence type="ECO:0008006" key="5">
    <source>
        <dbReference type="Google" id="ProtNLM"/>
    </source>
</evidence>
<dbReference type="Proteomes" id="UP000757232">
    <property type="component" value="Unassembled WGS sequence"/>
</dbReference>
<dbReference type="AlphaFoldDB" id="A0A9Q5HS64"/>
<sequence>MAETATQSQYLPEPATAPSTSRISGSDIESLKVSRKDNRNSVDAGEFGNAMSWREYLMQNVDPLQSTSPLASFCFMTGFIDAISFSAVFVWCGFQTGNTVQLALAIARLFSPGNTDFSFQMADRQALVSLLTFLGGASLGRIGDKLGSNTRLWLFLGTFIQALFTMAAAVTVWQGGQGSVAGHRGEPAWTNALSFVALGFASASIGLQGIMGKRVNSQFATTVVLTTVWCELLADPKLFRKGFVITRDHKFLAVFALFLGGFVGRAILDQVGSAGAFGVGTGIRALIALGWLFVPAKKEK</sequence>
<comment type="caution">
    <text evidence="3">The sequence shown here is derived from an EMBL/GenBank/DDBJ whole genome shotgun (WGS) entry which is preliminary data.</text>
</comment>
<feature type="transmembrane region" description="Helical" evidence="2">
    <location>
        <begin position="188"/>
        <end position="207"/>
    </location>
</feature>
<feature type="compositionally biased region" description="Polar residues" evidence="1">
    <location>
        <begin position="1"/>
        <end position="10"/>
    </location>
</feature>
<feature type="transmembrane region" description="Helical" evidence="2">
    <location>
        <begin position="152"/>
        <end position="176"/>
    </location>
</feature>
<protein>
    <recommendedName>
        <fullName evidence="5">DUF1275 domain protein</fullName>
    </recommendedName>
</protein>
<feature type="transmembrane region" description="Helical" evidence="2">
    <location>
        <begin position="274"/>
        <end position="294"/>
    </location>
</feature>
<name>A0A9Q5HS64_SANBA</name>
<feature type="region of interest" description="Disordered" evidence="1">
    <location>
        <begin position="1"/>
        <end position="36"/>
    </location>
</feature>
<evidence type="ECO:0000313" key="4">
    <source>
        <dbReference type="Proteomes" id="UP000757232"/>
    </source>
</evidence>
<keyword evidence="2" id="KW-0812">Transmembrane</keyword>
<keyword evidence="4" id="KW-1185">Reference proteome</keyword>
<dbReference type="PANTHER" id="PTHR37488:SF2">
    <property type="entry name" value="DUF1275 DOMAIN-CONTAINING PROTEIN"/>
    <property type="match status" value="1"/>
</dbReference>
<dbReference type="InterPro" id="IPR010699">
    <property type="entry name" value="DUF1275"/>
</dbReference>
<evidence type="ECO:0000256" key="1">
    <source>
        <dbReference type="SAM" id="MobiDB-lite"/>
    </source>
</evidence>
<evidence type="ECO:0000256" key="2">
    <source>
        <dbReference type="SAM" id="Phobius"/>
    </source>
</evidence>
<dbReference type="Pfam" id="PF06912">
    <property type="entry name" value="DUF1275"/>
    <property type="match status" value="1"/>
</dbReference>
<dbReference type="OrthoDB" id="5288586at2759"/>
<organism evidence="3 4">
    <name type="scientific">Sanghuangporus baumii</name>
    <name type="common">Phellinus baumii</name>
    <dbReference type="NCBI Taxonomy" id="108892"/>
    <lineage>
        <taxon>Eukaryota</taxon>
        <taxon>Fungi</taxon>
        <taxon>Dikarya</taxon>
        <taxon>Basidiomycota</taxon>
        <taxon>Agaricomycotina</taxon>
        <taxon>Agaricomycetes</taxon>
        <taxon>Hymenochaetales</taxon>
        <taxon>Hymenochaetaceae</taxon>
        <taxon>Sanghuangporus</taxon>
    </lineage>
</organism>